<dbReference type="AlphaFoldDB" id="A0A815R1H0"/>
<accession>A0A815R1H0</accession>
<evidence type="ECO:0000313" key="2">
    <source>
        <dbReference type="Proteomes" id="UP000663852"/>
    </source>
</evidence>
<evidence type="ECO:0000313" key="1">
    <source>
        <dbReference type="EMBL" id="CAF1471255.1"/>
    </source>
</evidence>
<protein>
    <submittedName>
        <fullName evidence="1">Uncharacterized protein</fullName>
    </submittedName>
</protein>
<dbReference type="Proteomes" id="UP000663852">
    <property type="component" value="Unassembled WGS sequence"/>
</dbReference>
<proteinExistence type="predicted"/>
<reference evidence="1" key="1">
    <citation type="submission" date="2021-02" db="EMBL/GenBank/DDBJ databases">
        <authorList>
            <person name="Nowell W R."/>
        </authorList>
    </citation>
    <scope>NUCLEOTIDE SEQUENCE</scope>
</reference>
<gene>
    <name evidence="1" type="ORF">EDS130_LOCUS40810</name>
</gene>
<organism evidence="1 2">
    <name type="scientific">Adineta ricciae</name>
    <name type="common">Rotifer</name>
    <dbReference type="NCBI Taxonomy" id="249248"/>
    <lineage>
        <taxon>Eukaryota</taxon>
        <taxon>Metazoa</taxon>
        <taxon>Spiralia</taxon>
        <taxon>Gnathifera</taxon>
        <taxon>Rotifera</taxon>
        <taxon>Eurotatoria</taxon>
        <taxon>Bdelloidea</taxon>
        <taxon>Adinetida</taxon>
        <taxon>Adinetidae</taxon>
        <taxon>Adineta</taxon>
    </lineage>
</organism>
<sequence length="71" mass="7874">MGTCSEKAKINLANIWKWNTSVDEKEALLAVGTKPEDDMDSIAQSICDDDCKCTLINMFIFSRDLSISTTP</sequence>
<name>A0A815R1H0_ADIRI</name>
<comment type="caution">
    <text evidence="1">The sequence shown here is derived from an EMBL/GenBank/DDBJ whole genome shotgun (WGS) entry which is preliminary data.</text>
</comment>
<dbReference type="EMBL" id="CAJNOJ010000507">
    <property type="protein sequence ID" value="CAF1471255.1"/>
    <property type="molecule type" value="Genomic_DNA"/>
</dbReference>